<keyword evidence="7 10" id="KW-0862">Zinc</keyword>
<dbReference type="EMBL" id="BRYB01000470">
    <property type="protein sequence ID" value="GMI30551.1"/>
    <property type="molecule type" value="Genomic_DNA"/>
</dbReference>
<evidence type="ECO:0000259" key="12">
    <source>
        <dbReference type="PROSITE" id="PS51157"/>
    </source>
</evidence>
<feature type="compositionally biased region" description="Pro residues" evidence="11">
    <location>
        <begin position="1580"/>
        <end position="1591"/>
    </location>
</feature>
<keyword evidence="4 10" id="KW-0479">Metal-binding</keyword>
<gene>
    <name evidence="13" type="ORF">TeGR_g2120</name>
</gene>
<evidence type="ECO:0000256" key="10">
    <source>
        <dbReference type="RuleBase" id="RU366018"/>
    </source>
</evidence>
<dbReference type="SUPFAM" id="SSF54736">
    <property type="entry name" value="ClpS-like"/>
    <property type="match status" value="1"/>
</dbReference>
<dbReference type="EC" id="2.3.2.27" evidence="10"/>
<evidence type="ECO:0000256" key="4">
    <source>
        <dbReference type="ARBA" id="ARBA00022723"/>
    </source>
</evidence>
<name>A0ABQ6MQ38_9STRA</name>
<evidence type="ECO:0000256" key="5">
    <source>
        <dbReference type="ARBA" id="ARBA00022771"/>
    </source>
</evidence>
<evidence type="ECO:0000256" key="11">
    <source>
        <dbReference type="SAM" id="MobiDB-lite"/>
    </source>
</evidence>
<dbReference type="Gene3D" id="3.30.1390.10">
    <property type="match status" value="1"/>
</dbReference>
<dbReference type="InterPro" id="IPR044046">
    <property type="entry name" value="E3_ligase_UBR-like_C"/>
</dbReference>
<evidence type="ECO:0000256" key="1">
    <source>
        <dbReference type="ARBA" id="ARBA00000900"/>
    </source>
</evidence>
<dbReference type="Pfam" id="PF22960">
    <property type="entry name" value="WHD_UBR1"/>
    <property type="match status" value="1"/>
</dbReference>
<dbReference type="InterPro" id="IPR003769">
    <property type="entry name" value="ClpS_core"/>
</dbReference>
<evidence type="ECO:0000256" key="7">
    <source>
        <dbReference type="ARBA" id="ARBA00022833"/>
    </source>
</evidence>
<feature type="compositionally biased region" description="Pro residues" evidence="11">
    <location>
        <begin position="1603"/>
        <end position="1620"/>
    </location>
</feature>
<dbReference type="PANTHER" id="PTHR21497:SF24">
    <property type="entry name" value="E3 UBIQUITIN-PROTEIN LIGASE UBR1"/>
    <property type="match status" value="1"/>
</dbReference>
<dbReference type="Pfam" id="PF02617">
    <property type="entry name" value="ClpS"/>
    <property type="match status" value="1"/>
</dbReference>
<dbReference type="InterPro" id="IPR003126">
    <property type="entry name" value="Znf_UBR"/>
</dbReference>
<dbReference type="SMART" id="SM00396">
    <property type="entry name" value="ZnF_UBR1"/>
    <property type="match status" value="2"/>
</dbReference>
<comment type="pathway">
    <text evidence="2 10">Protein modification; protein ubiquitination.</text>
</comment>
<dbReference type="InterPro" id="IPR039164">
    <property type="entry name" value="UBR1-like"/>
</dbReference>
<keyword evidence="5 10" id="KW-0863">Zinc-finger</keyword>
<comment type="catalytic activity">
    <reaction evidence="1 10">
        <text>S-ubiquitinyl-[E2 ubiquitin-conjugating enzyme]-L-cysteine + [acceptor protein]-L-lysine = [E2 ubiquitin-conjugating enzyme]-L-cysteine + N(6)-ubiquitinyl-[acceptor protein]-L-lysine.</text>
        <dbReference type="EC" id="2.3.2.27"/>
    </reaction>
</comment>
<dbReference type="Pfam" id="PF02207">
    <property type="entry name" value="zf-UBR"/>
    <property type="match status" value="2"/>
</dbReference>
<evidence type="ECO:0000313" key="14">
    <source>
        <dbReference type="Proteomes" id="UP001165060"/>
    </source>
</evidence>
<feature type="region of interest" description="Disordered" evidence="11">
    <location>
        <begin position="547"/>
        <end position="566"/>
    </location>
</feature>
<evidence type="ECO:0000256" key="2">
    <source>
        <dbReference type="ARBA" id="ARBA00004906"/>
    </source>
</evidence>
<dbReference type="InterPro" id="IPR055194">
    <property type="entry name" value="UBR1-like_WH"/>
</dbReference>
<proteinExistence type="inferred from homology"/>
<organism evidence="13 14">
    <name type="scientific">Tetraparma gracilis</name>
    <dbReference type="NCBI Taxonomy" id="2962635"/>
    <lineage>
        <taxon>Eukaryota</taxon>
        <taxon>Sar</taxon>
        <taxon>Stramenopiles</taxon>
        <taxon>Ochrophyta</taxon>
        <taxon>Bolidophyceae</taxon>
        <taxon>Parmales</taxon>
        <taxon>Triparmaceae</taxon>
        <taxon>Tetraparma</taxon>
    </lineage>
</organism>
<evidence type="ECO:0000313" key="13">
    <source>
        <dbReference type="EMBL" id="GMI30551.1"/>
    </source>
</evidence>
<feature type="region of interest" description="Disordered" evidence="11">
    <location>
        <begin position="1580"/>
        <end position="1628"/>
    </location>
</feature>
<accession>A0ABQ6MQ38</accession>
<evidence type="ECO:0000256" key="8">
    <source>
        <dbReference type="ARBA" id="ARBA00046341"/>
    </source>
</evidence>
<evidence type="ECO:0000256" key="3">
    <source>
        <dbReference type="ARBA" id="ARBA00022679"/>
    </source>
</evidence>
<dbReference type="Proteomes" id="UP001165060">
    <property type="component" value="Unassembled WGS sequence"/>
</dbReference>
<dbReference type="PROSITE" id="PS51157">
    <property type="entry name" value="ZF_UBR"/>
    <property type="match status" value="1"/>
</dbReference>
<keyword evidence="14" id="KW-1185">Reference proteome</keyword>
<comment type="function">
    <text evidence="10">Ubiquitin ligase protein which is a component of the N-end rule pathway. Recognizes and binds to proteins bearing specific N-terminal residues that are destabilizing according to the N-end rule, leading to their ubiquitination and subsequent degradation.</text>
</comment>
<feature type="region of interest" description="Disordered" evidence="11">
    <location>
        <begin position="581"/>
        <end position="600"/>
    </location>
</feature>
<evidence type="ECO:0000256" key="9">
    <source>
        <dbReference type="PROSITE-ProRule" id="PRU00508"/>
    </source>
</evidence>
<protein>
    <recommendedName>
        <fullName evidence="10">E3 ubiquitin-protein ligase</fullName>
        <ecNumber evidence="10">2.3.2.27</ecNumber>
    </recommendedName>
</protein>
<sequence>MEPSSTAPSVPPPLPPSLDLPALESDVSLLLSLLHPPAAAASSEASEEASPLPRLCTPHLSYAVGSPLPPSPALHALSPGAPADRALLRRYLELALSRDEAAPAGAFPALAELLAAVLDPLTGPPGPVAAPFLRECLPADHAGHDVLFHRTGVGGCCDCGDTEAWAADGCCDEHRPRGAPTAGGEGAREAQGRAVGLAEERARGIESEGARGFLATTFPALAELLAAVLDPLTGPPGPVAAAFLRECLPAYLGAAAGSPPPALAAILSPSAPAPHTACGYVFQAHDIAWTCRTCQSDPTCVLCDRCFRASDHAGHDVLFHRTGVGGCCDCGDTEAWAADGCCDEHRPRGAPTAGGEGAREAQGRAVGLAEERARGIGSEGARGFLATLVSAVVAAAGRCAAEAARGADLAQWAAELPATLARVALDSPRAPVEAGAALGLLIGRHGGDLAHAGGLPRPMGYWARRAAPGTWDERGAAERALDGMEGEHGRAGGGRPWTGYGGYVAKLGRGRVAAVVAGALEERPGGPAAHWADPDPDLAKASLDDLVGSLPPPAPPVDPSSLPPAAPHADVLSLLSLALSPRASSPRDPGPRDPRDFPPGAKVLVRLHNDDVHTYDEVTAALKKAGKSSRDAAKLTKDVDEKGAAEILTTDRLDAALSCFRLMKLSGLHVSVVMSYLPAQEALCKELLAYLSELASHSPGVQALLANVLVDTSGGDEPFAGVCFWPEPRFPSPADPSSYVPRSSLAESSPGLEACFGCFPKATGLLSPHGLWRTCAETGRVVDNAFGPVNDPDVLTQCLNIHELGDFSSSRPATFLDERSARMYEAVLAAESPQFPSAHGPHPDFRPRSFRYVRPENSYDPRLAESNPSPPHAYSSRPSPLLHFLLLDPYPGLELRDALHSTFLPLLVDYRFKNRFSACCAVAHKPLSYLFCAGVGTAKDSVSKMNVQIFTSGSVARYLSTDSGQLAQLLDDRGGRGGRTWRDFCEPLPCAAVKALHASLLGCSAEFMRKDFKKYGFDRFTGCDNMQELFSNDAKMPLCGGDGYLHGRTLSFQRTSHLLKDLDYLFETPTTATLTLLNEADDFVAVWCRFLALQQHSDGLFRKVGSHVEYEHNQWGESVTLAVATASTGLSLTSNASMEALSRLFVGLFRELHDWLTLSKYPAAFKDATNNHAALREKLPKKWEKFLRNKVSPGPLQKLGILDFYAYEEMVKDWSPSSPPGAPPLLPTVRVAHSSLENSDPVSFFLPLHRNLAQLLQAFAACPESETSTAFFQDAVGLVSSFYNNSSPTFAHMKAASTVHAIADFPLRSLVAARQISEFRMWRANGNRTENVGMYYSMVPSCKHLRDLDLLLIQFSASGGAYGFSPAGMFELLLDRFSLDGYLTALVPDGMLPLYAQPEYPGFMCTAFFSTLNMLLTELPPPPADRELNVKEFAKRDLLHKLCVKPLTHSQCFDEALNCISSEGDAPPFFRKVFDEIMQEITSELPPSRKDNTKRFTLKPEMSLLYDPCYYHLDKREHQQAMENVVVWRKKAKAVAPLVVPLAVPHAAFSGALGLLSVEGAFVATQRALLCAVLGGEWTLPPPPPPPPAPTGDPMDTTDSNPRAPPLPPSPAPPPRPTSPPASSAPVFSQKTVADSNISILEVLQWSTLQLHSSLASEQQLALLGDLAKPNVHLPDSASPLSWFLSADVLPSDSLANRSSILGLYIILFERWSESKSGDDDGAPGAGGDNDGWKRDWVRVFGDDSSPASFLGLSGLTWLLRALDLVSRGYSSVLSLDELFEFASTGTPPSSAASAASPAPLFGTGVEMLKNVSKLWPVAAKPSDDAPNSAAKKAGKERQAKMMAAMQAKQKAFMSTIATEDMAVDDENEDECAICRCNNGQPLCAIAHVQRSRVLHHRNVASGDPEIGKLFRVVGKGGCQLRETSDVQSPKVSLLPHGSVVSVVKNANEDPSCSLLNNRVFVKVVRGGDGLELSGWASIKSTAKGNSILRSVAKDVGRWGSTRPFVKCCGHRAHKDCIERMTLLAHDSEMRGGSRGIHGLDLTAGEFSCPVCTQVSNVLIPGACTNAFPENAGRELDAGLQFGRSLLELTELRTNPGFSSEFGVNPECNSWRSSCPTQGRYLDGLRAPLVAFSALAYTAAGVVSSFDFGKTQLDELRVLAEGVKAVAAAFTSGDWWQPDYCCHITGEHTMAHGSEVMLELRDRLAGSPDCSDFLDGFIATAPVHLADDGQLNPEARARTILAAKFWNGRVHQSGVRPREWEANDAFPWRGTEPHVFPVPFAAKEGMFQMVDGLREERHFGCGAHGAVYPVLPVLSWDLTVLAAAVLVETRESVEKPQPLEPKTASAVEATFKNLLLARVVQVLLLQAGSKARVGGDDMVEEVQGGGLVQQHFLLLSALLGKSTPGGMSEAELEAALSEQLLQFLKIVALLCRVCPPAGAIAELASSGSFALNDDVLDVEETAEILDVMGISSISSFLREEDNWSRAMTWAKELGEMERFQSAVAQRVVEEVESEDEPEPDEVAADAVVAEEDIAVMAEDEVRLPQREPRSALHEQNANVGLVPPLGAASTWHSQSGFAICDMAPPNPSLASTSHSLLPGLRDVTFLSGTPAGIDCPDPFISLPRNYIDLYHQASCVMKRAGGVGGGPGADDRDDDGVAICLLTGTVLPTSKKNREAERGFPGRCTEFARAHNSGVGVFFLVNKVQVLLISNKLSCYWRSLYLDANGEEDVGLRRGRPLTLNDQVLAELRDLYNSHGIVREVARVRNNSERVIRQQWY</sequence>
<reference evidence="13 14" key="1">
    <citation type="journal article" date="2023" name="Commun. Biol.">
        <title>Genome analysis of Parmales, the sister group of diatoms, reveals the evolutionary specialization of diatoms from phago-mixotrophs to photoautotrophs.</title>
        <authorList>
            <person name="Ban H."/>
            <person name="Sato S."/>
            <person name="Yoshikawa S."/>
            <person name="Yamada K."/>
            <person name="Nakamura Y."/>
            <person name="Ichinomiya M."/>
            <person name="Sato N."/>
            <person name="Blanc-Mathieu R."/>
            <person name="Endo H."/>
            <person name="Kuwata A."/>
            <person name="Ogata H."/>
        </authorList>
    </citation>
    <scope>NUCLEOTIDE SEQUENCE [LARGE SCALE GENOMIC DNA]</scope>
</reference>
<comment type="similarity">
    <text evidence="8 10">Belongs to the E3 ubiquitin-protein ligase UBR1-like family.</text>
</comment>
<keyword evidence="6 10" id="KW-0833">Ubl conjugation pathway</keyword>
<keyword evidence="3 10" id="KW-0808">Transferase</keyword>
<feature type="compositionally biased region" description="Pro residues" evidence="11">
    <location>
        <begin position="550"/>
        <end position="566"/>
    </location>
</feature>
<dbReference type="Gene3D" id="2.10.110.30">
    <property type="match status" value="2"/>
</dbReference>
<comment type="caution">
    <text evidence="13">The sequence shown here is derived from an EMBL/GenBank/DDBJ whole genome shotgun (WGS) entry which is preliminary data.</text>
</comment>
<dbReference type="Pfam" id="PF18995">
    <property type="entry name" value="PRT6_C"/>
    <property type="match status" value="1"/>
</dbReference>
<feature type="domain" description="UBR-type" evidence="12">
    <location>
        <begin position="276"/>
        <end position="347"/>
    </location>
</feature>
<dbReference type="CDD" id="cd19673">
    <property type="entry name" value="UBR-box_UBR3"/>
    <property type="match status" value="1"/>
</dbReference>
<dbReference type="InterPro" id="IPR014719">
    <property type="entry name" value="Ribosomal_bL12_C/ClpS-like"/>
</dbReference>
<evidence type="ECO:0000256" key="6">
    <source>
        <dbReference type="ARBA" id="ARBA00022786"/>
    </source>
</evidence>
<feature type="zinc finger region" description="UBR-type" evidence="9">
    <location>
        <begin position="276"/>
        <end position="347"/>
    </location>
</feature>
<dbReference type="PANTHER" id="PTHR21497">
    <property type="entry name" value="UBIQUITIN LIGASE E3 ALPHA-RELATED"/>
    <property type="match status" value="1"/>
</dbReference>